<dbReference type="RefSeq" id="XP_012177884.1">
    <property type="nucleotide sequence ID" value="XM_012322494.1"/>
</dbReference>
<name>J4I811_9APHY</name>
<dbReference type="OrthoDB" id="3254051at2759"/>
<dbReference type="Proteomes" id="UP000006352">
    <property type="component" value="Unassembled WGS sequence"/>
</dbReference>
<feature type="compositionally biased region" description="Polar residues" evidence="1">
    <location>
        <begin position="473"/>
        <end position="493"/>
    </location>
</feature>
<accession>J4I811</accession>
<evidence type="ECO:0000313" key="2">
    <source>
        <dbReference type="EMBL" id="CCL98601.1"/>
    </source>
</evidence>
<organism evidence="2 3">
    <name type="scientific">Fibroporia radiculosa</name>
    <dbReference type="NCBI Taxonomy" id="599839"/>
    <lineage>
        <taxon>Eukaryota</taxon>
        <taxon>Fungi</taxon>
        <taxon>Dikarya</taxon>
        <taxon>Basidiomycota</taxon>
        <taxon>Agaricomycotina</taxon>
        <taxon>Agaricomycetes</taxon>
        <taxon>Polyporales</taxon>
        <taxon>Fibroporiaceae</taxon>
        <taxon>Fibroporia</taxon>
    </lineage>
</organism>
<feature type="compositionally biased region" description="Basic residues" evidence="1">
    <location>
        <begin position="431"/>
        <end position="451"/>
    </location>
</feature>
<evidence type="ECO:0000256" key="1">
    <source>
        <dbReference type="SAM" id="MobiDB-lite"/>
    </source>
</evidence>
<feature type="compositionally biased region" description="Polar residues" evidence="1">
    <location>
        <begin position="527"/>
        <end position="563"/>
    </location>
</feature>
<feature type="compositionally biased region" description="Polar residues" evidence="1">
    <location>
        <begin position="75"/>
        <end position="89"/>
    </location>
</feature>
<feature type="region of interest" description="Disordered" evidence="1">
    <location>
        <begin position="48"/>
        <end position="109"/>
    </location>
</feature>
<protein>
    <submittedName>
        <fullName evidence="2">Uncharacterized protein</fullName>
    </submittedName>
</protein>
<dbReference type="HOGENOM" id="CLU_526889_0_0_1"/>
<dbReference type="InParanoid" id="J4I811"/>
<sequence length="591" mass="63791">MVSVHAPSYIPPLAFESFSLSEPEKQVTQLNLSSAGCDLPYAYSPLPARIRGPRHRQRRGQSSQQLSDGYYVHYSSGTGDPQRSLQRKSTIPHKPKGVNPLPSRARGASLRDAPNRFTSAVAIPPLLPFRSQPQAASICALVDERKVSEVAQEDRHAEMSHDAALQSLGNAMGTNRARVAPGQTPQNLSTEKPESVRALNTAAQMVSYKCTSAPASGSTSLPGPTMLQRAMMFAPGPGHVVYDDAWLGAVSAASSRPTSALPGETIDQLETLAEELRTMHPAVLEQFRPRAPAPRHGPRPCTPQSVPTTPNPRGLVSSTSRPSTSAGTSGTLDAAPEGDGMIGFGDDERAADIESRAPAKEKWKATWIPDSDDEDEALIDVVRRINSAPRSSSPVIELDGEQAYNAKDAPEFLVGASTSSTVYPTSGFRSGSRHIHPSTSRKARSRSRPRKPAALVLALGSQPDPDALGNYQDYLTAQSGHPSSTTPQRSVPSTPHHLATQMDLRGLELLIGPIELRPKPKPKSMTRLPSSINLHGHSTGNTSSRNIHSPNKAETSQGTTSPIRRNAAAPRSRRRLGSFWSLRRWFGRWIR</sequence>
<reference evidence="2 3" key="1">
    <citation type="journal article" date="2012" name="Appl. Environ. Microbiol.">
        <title>Short-read sequencing for genomic analysis of the brown rot fungus Fibroporia radiculosa.</title>
        <authorList>
            <person name="Tang J.D."/>
            <person name="Perkins A.D."/>
            <person name="Sonstegard T.S."/>
            <person name="Schroeder S.G."/>
            <person name="Burgess S.C."/>
            <person name="Diehl S.V."/>
        </authorList>
    </citation>
    <scope>NUCLEOTIDE SEQUENCE [LARGE SCALE GENOMIC DNA]</scope>
    <source>
        <strain evidence="2 3">TFFH 294</strain>
    </source>
</reference>
<feature type="compositionally biased region" description="Low complexity" evidence="1">
    <location>
        <begin position="60"/>
        <end position="69"/>
    </location>
</feature>
<dbReference type="AlphaFoldDB" id="J4I811"/>
<evidence type="ECO:0000313" key="3">
    <source>
        <dbReference type="Proteomes" id="UP000006352"/>
    </source>
</evidence>
<keyword evidence="3" id="KW-1185">Reference proteome</keyword>
<dbReference type="GeneID" id="24093512"/>
<feature type="region of interest" description="Disordered" evidence="1">
    <location>
        <begin position="514"/>
        <end position="573"/>
    </location>
</feature>
<feature type="region of interest" description="Disordered" evidence="1">
    <location>
        <begin position="427"/>
        <end position="495"/>
    </location>
</feature>
<feature type="compositionally biased region" description="Polar residues" evidence="1">
    <location>
        <begin position="316"/>
        <end position="331"/>
    </location>
</feature>
<dbReference type="EMBL" id="HE796892">
    <property type="protein sequence ID" value="CCL98601.1"/>
    <property type="molecule type" value="Genomic_DNA"/>
</dbReference>
<gene>
    <name evidence="2" type="ORF">FIBRA_00603</name>
</gene>
<proteinExistence type="predicted"/>
<feature type="region of interest" description="Disordered" evidence="1">
    <location>
        <begin position="289"/>
        <end position="346"/>
    </location>
</feature>